<dbReference type="PANTHER" id="PTHR46621:SF1">
    <property type="entry name" value="SNRNA-ACTIVATING PROTEIN COMPLEX SUBUNIT 4"/>
    <property type="match status" value="1"/>
</dbReference>
<dbReference type="GO" id="GO:0000978">
    <property type="term" value="F:RNA polymerase II cis-regulatory region sequence-specific DNA binding"/>
    <property type="evidence" value="ECO:0007669"/>
    <property type="project" value="TreeGrafter"/>
</dbReference>
<feature type="coiled-coil region" evidence="6">
    <location>
        <begin position="189"/>
        <end position="219"/>
    </location>
</feature>
<comment type="subcellular location">
    <subcellularLocation>
        <location evidence="1">Nucleus</location>
    </subcellularLocation>
</comment>
<dbReference type="InterPro" id="IPR001005">
    <property type="entry name" value="SANT/Myb"/>
</dbReference>
<dbReference type="Pfam" id="PF03131">
    <property type="entry name" value="bZIP_Maf"/>
    <property type="match status" value="1"/>
</dbReference>
<dbReference type="GO" id="GO:0001006">
    <property type="term" value="F:RNA polymerase III type 3 promoter sequence-specific DNA binding"/>
    <property type="evidence" value="ECO:0007669"/>
    <property type="project" value="TreeGrafter"/>
</dbReference>
<keyword evidence="2" id="KW-0805">Transcription regulation</keyword>
<dbReference type="GO" id="GO:0042796">
    <property type="term" value="P:snRNA transcription by RNA polymerase III"/>
    <property type="evidence" value="ECO:0007669"/>
    <property type="project" value="TreeGrafter"/>
</dbReference>
<dbReference type="AlphaFoldDB" id="A0A3S3RZ23"/>
<dbReference type="InterPro" id="IPR009057">
    <property type="entry name" value="Homeodomain-like_sf"/>
</dbReference>
<keyword evidence="11" id="KW-1185">Reference proteome</keyword>
<dbReference type="SUPFAM" id="SSF46689">
    <property type="entry name" value="Homeodomain-like"/>
    <property type="match status" value="2"/>
</dbReference>
<dbReference type="Pfam" id="PF13921">
    <property type="entry name" value="Myb_DNA-bind_6"/>
    <property type="match status" value="1"/>
</dbReference>
<evidence type="ECO:0000313" key="11">
    <source>
        <dbReference type="Proteomes" id="UP000285301"/>
    </source>
</evidence>
<feature type="compositionally biased region" description="Polar residues" evidence="7">
    <location>
        <begin position="793"/>
        <end position="807"/>
    </location>
</feature>
<evidence type="ECO:0000256" key="6">
    <source>
        <dbReference type="SAM" id="Coils"/>
    </source>
</evidence>
<organism evidence="10 11">
    <name type="scientific">Dinothrombium tinctorium</name>
    <dbReference type="NCBI Taxonomy" id="1965070"/>
    <lineage>
        <taxon>Eukaryota</taxon>
        <taxon>Metazoa</taxon>
        <taxon>Ecdysozoa</taxon>
        <taxon>Arthropoda</taxon>
        <taxon>Chelicerata</taxon>
        <taxon>Arachnida</taxon>
        <taxon>Acari</taxon>
        <taxon>Acariformes</taxon>
        <taxon>Trombidiformes</taxon>
        <taxon>Prostigmata</taxon>
        <taxon>Anystina</taxon>
        <taxon>Parasitengona</taxon>
        <taxon>Trombidioidea</taxon>
        <taxon>Trombidiidae</taxon>
        <taxon>Dinothrombium</taxon>
    </lineage>
</organism>
<dbReference type="Gene3D" id="1.10.10.60">
    <property type="entry name" value="Homeodomain-like"/>
    <property type="match status" value="4"/>
</dbReference>
<comment type="caution">
    <text evidence="10">The sequence shown here is derived from an EMBL/GenBank/DDBJ whole genome shotgun (WGS) entry which is preliminary data.</text>
</comment>
<evidence type="ECO:0000256" key="5">
    <source>
        <dbReference type="ARBA" id="ARBA00023242"/>
    </source>
</evidence>
<proteinExistence type="predicted"/>
<evidence type="ECO:0000256" key="1">
    <source>
        <dbReference type="ARBA" id="ARBA00004123"/>
    </source>
</evidence>
<feature type="domain" description="Myb-like" evidence="8">
    <location>
        <begin position="261"/>
        <end position="312"/>
    </location>
</feature>
<dbReference type="Pfam" id="PF00249">
    <property type="entry name" value="Myb_DNA-binding"/>
    <property type="match status" value="1"/>
</dbReference>
<dbReference type="OrthoDB" id="6512202at2759"/>
<keyword evidence="3" id="KW-0238">DNA-binding</keyword>
<dbReference type="PROSITE" id="PS51294">
    <property type="entry name" value="HTH_MYB"/>
    <property type="match status" value="2"/>
</dbReference>
<dbReference type="GO" id="GO:0042795">
    <property type="term" value="P:snRNA transcription by RNA polymerase II"/>
    <property type="evidence" value="ECO:0007669"/>
    <property type="project" value="TreeGrafter"/>
</dbReference>
<dbReference type="EMBL" id="NCKU01003855">
    <property type="protein sequence ID" value="RWS06828.1"/>
    <property type="molecule type" value="Genomic_DNA"/>
</dbReference>
<evidence type="ECO:0000256" key="2">
    <source>
        <dbReference type="ARBA" id="ARBA00023015"/>
    </source>
</evidence>
<protein>
    <submittedName>
        <fullName evidence="10">snRNA-activating protein complex subunit 4-like protein</fullName>
    </submittedName>
</protein>
<dbReference type="InterPro" id="IPR051575">
    <property type="entry name" value="Myb-like_DNA-bd"/>
</dbReference>
<dbReference type="PROSITE" id="PS50090">
    <property type="entry name" value="MYB_LIKE"/>
    <property type="match status" value="2"/>
</dbReference>
<dbReference type="SMART" id="SM00717">
    <property type="entry name" value="SANT"/>
    <property type="match status" value="5"/>
</dbReference>
<feature type="domain" description="HTH myb-type" evidence="9">
    <location>
        <begin position="368"/>
        <end position="434"/>
    </location>
</feature>
<dbReference type="GO" id="GO:0005634">
    <property type="term" value="C:nucleus"/>
    <property type="evidence" value="ECO:0007669"/>
    <property type="project" value="UniProtKB-SubCell"/>
</dbReference>
<feature type="region of interest" description="Disordered" evidence="7">
    <location>
        <begin position="780"/>
        <end position="814"/>
    </location>
</feature>
<keyword evidence="5" id="KW-0539">Nucleus</keyword>
<dbReference type="PANTHER" id="PTHR46621">
    <property type="entry name" value="SNRNA-ACTIVATING PROTEIN COMPLEX SUBUNIT 4"/>
    <property type="match status" value="1"/>
</dbReference>
<feature type="domain" description="HTH myb-type" evidence="9">
    <location>
        <begin position="261"/>
        <end position="316"/>
    </location>
</feature>
<keyword evidence="6" id="KW-0175">Coiled coil</keyword>
<dbReference type="STRING" id="1965070.A0A3S3RZ23"/>
<feature type="domain" description="Myb-like" evidence="8">
    <location>
        <begin position="368"/>
        <end position="430"/>
    </location>
</feature>
<keyword evidence="4" id="KW-0804">Transcription</keyword>
<dbReference type="GO" id="GO:0006355">
    <property type="term" value="P:regulation of DNA-templated transcription"/>
    <property type="evidence" value="ECO:0007669"/>
    <property type="project" value="InterPro"/>
</dbReference>
<sequence length="834" mass="97916">METAVSDKNQLLDSDFDDYTFDEDEGERQQLNLSESNDDILCDFCWHITDELNEKDPVASLPIDVISCFMLNTAQQKNIGDFIKLIDAKLEANKQMRDELTVVTEGNDRIQIQSVIDVKGFHPPANEDVKKKKNNGEVNQVMFYANKPWTDEEKEELKSLIKRHKKEYLYKTTCMERKIKKSALEEARKNKEPEEVRNLEEEIKILDQEIDRINNLELEVSPSREESDHIDWSYISTELQRLKKSDKSDLECELKWLNHLHRDINNDDWSEDEEERLKELVSEFGTNWDLIAENLGTNRLAWQCFCHYQSELNDKMKRDGPLSKAEAKTVEEVISLLRIGDFIPWQQVNYFIDGRTTFQIKHYWNKINMPKRGEPWNELEDKVLIAAVRKYGISKNNGNEKKQNKRWQKVAYFLPGRTNRQCRERYTLRLGVKERKIGNYSIEEDKLILKYAKLFNYEWVKIEEMIKERNAKQIANRFAFLIRCFEKNDLDFVLDHCVTDEHLPIETLSRKIRLKPKNFRIVKQEMIRFFDESAVEGAVEDIDTILYFGRQQLKQQLKAEIRRKERNVTIGRPCKTGKESSIEKQIMAILRPHTYFQRNVRGQNKFTEISFQDHYISEEVKKCLTSILKGEAPETTHLLSKVTNIAISSNVDFRDIESRKFIPVIPPNRTTISAYKALRMLRPYLLNKLSYSKHKNNNESREITNDPNFIRLFQQFLSLFFWSMLFTLESPPDNFRTDSCPKVPRGDAGAYLSKIRDVQNYLVQTAVDLSNDDIVDKIKSQSNSSKTNDDARASTSTESDKNSPNNRPKSKRHAALNCIKNLNSKKRKIFTSKN</sequence>
<dbReference type="CDD" id="cd00167">
    <property type="entry name" value="SANT"/>
    <property type="match status" value="1"/>
</dbReference>
<evidence type="ECO:0000256" key="7">
    <source>
        <dbReference type="SAM" id="MobiDB-lite"/>
    </source>
</evidence>
<dbReference type="Proteomes" id="UP000285301">
    <property type="component" value="Unassembled WGS sequence"/>
</dbReference>
<reference evidence="10 11" key="1">
    <citation type="journal article" date="2018" name="Gigascience">
        <title>Genomes of trombidid mites reveal novel predicted allergens and laterally-transferred genes associated with secondary metabolism.</title>
        <authorList>
            <person name="Dong X."/>
            <person name="Chaisiri K."/>
            <person name="Xia D."/>
            <person name="Armstrong S.D."/>
            <person name="Fang Y."/>
            <person name="Donnelly M.J."/>
            <person name="Kadowaki T."/>
            <person name="McGarry J.W."/>
            <person name="Darby A.C."/>
            <person name="Makepeace B.L."/>
        </authorList>
    </citation>
    <scope>NUCLEOTIDE SEQUENCE [LARGE SCALE GENOMIC DNA]</scope>
    <source>
        <strain evidence="10">UoL-WK</strain>
    </source>
</reference>
<dbReference type="InterPro" id="IPR004826">
    <property type="entry name" value="bZIP_Maf"/>
</dbReference>
<evidence type="ECO:0000259" key="9">
    <source>
        <dbReference type="PROSITE" id="PS51294"/>
    </source>
</evidence>
<dbReference type="GO" id="GO:0019185">
    <property type="term" value="C:snRNA-activating protein complex"/>
    <property type="evidence" value="ECO:0007669"/>
    <property type="project" value="TreeGrafter"/>
</dbReference>
<evidence type="ECO:0000256" key="3">
    <source>
        <dbReference type="ARBA" id="ARBA00023125"/>
    </source>
</evidence>
<accession>A0A3S3RZ23</accession>
<dbReference type="InterPro" id="IPR017930">
    <property type="entry name" value="Myb_dom"/>
</dbReference>
<name>A0A3S3RZ23_9ACAR</name>
<gene>
    <name evidence="10" type="ORF">B4U79_18241</name>
</gene>
<evidence type="ECO:0000256" key="4">
    <source>
        <dbReference type="ARBA" id="ARBA00023163"/>
    </source>
</evidence>
<evidence type="ECO:0000259" key="8">
    <source>
        <dbReference type="PROSITE" id="PS50090"/>
    </source>
</evidence>
<evidence type="ECO:0000313" key="10">
    <source>
        <dbReference type="EMBL" id="RWS06828.1"/>
    </source>
</evidence>